<protein>
    <submittedName>
        <fullName evidence="2">Uncharacterized protein</fullName>
    </submittedName>
</protein>
<name>A0A5D0RPW3_9RHOB</name>
<accession>A0A5D0RPW3</accession>
<sequence length="127" mass="13179">MNILKFSATFATFASIGAIASAAGIEAPQCKEGEKECEKILVVPQAPNDTPLDLTATCETEGGFGLMAFPESARLANLIRTRLNAGEAVMADVEGTSVTGVSPDGQMRVIAVVDGPGGRPVVCYQTF</sequence>
<evidence type="ECO:0000313" key="2">
    <source>
        <dbReference type="EMBL" id="TYB83553.1"/>
    </source>
</evidence>
<keyword evidence="3" id="KW-1185">Reference proteome</keyword>
<gene>
    <name evidence="2" type="ORF">FVF75_00565</name>
</gene>
<dbReference type="EMBL" id="VSIY01000001">
    <property type="protein sequence ID" value="TYB83553.1"/>
    <property type="molecule type" value="Genomic_DNA"/>
</dbReference>
<dbReference type="AlphaFoldDB" id="A0A5D0RPW3"/>
<feature type="chain" id="PRO_5022886786" evidence="1">
    <location>
        <begin position="23"/>
        <end position="127"/>
    </location>
</feature>
<evidence type="ECO:0000256" key="1">
    <source>
        <dbReference type="SAM" id="SignalP"/>
    </source>
</evidence>
<evidence type="ECO:0000313" key="3">
    <source>
        <dbReference type="Proteomes" id="UP000322080"/>
    </source>
</evidence>
<feature type="signal peptide" evidence="1">
    <location>
        <begin position="1"/>
        <end position="22"/>
    </location>
</feature>
<dbReference type="RefSeq" id="WP_148375796.1">
    <property type="nucleotide sequence ID" value="NZ_VSIY01000001.1"/>
</dbReference>
<comment type="caution">
    <text evidence="2">The sequence shown here is derived from an EMBL/GenBank/DDBJ whole genome shotgun (WGS) entry which is preliminary data.</text>
</comment>
<keyword evidence="1" id="KW-0732">Signal</keyword>
<reference evidence="2 3" key="1">
    <citation type="submission" date="2019-08" db="EMBL/GenBank/DDBJ databases">
        <title>Identification of a novel species of the genus Boseongicola.</title>
        <authorList>
            <person name="Zhang X.-Q."/>
        </authorList>
    </citation>
    <scope>NUCLEOTIDE SEQUENCE [LARGE SCALE GENOMIC DNA]</scope>
    <source>
        <strain evidence="2 3">HY14</strain>
    </source>
</reference>
<organism evidence="2 3">
    <name type="scientific">Maritimibacter fusiformis</name>
    <dbReference type="NCBI Taxonomy" id="2603819"/>
    <lineage>
        <taxon>Bacteria</taxon>
        <taxon>Pseudomonadati</taxon>
        <taxon>Pseudomonadota</taxon>
        <taxon>Alphaproteobacteria</taxon>
        <taxon>Rhodobacterales</taxon>
        <taxon>Roseobacteraceae</taxon>
        <taxon>Maritimibacter</taxon>
    </lineage>
</organism>
<proteinExistence type="predicted"/>
<dbReference type="Proteomes" id="UP000322080">
    <property type="component" value="Unassembled WGS sequence"/>
</dbReference>